<evidence type="ECO:0000256" key="5">
    <source>
        <dbReference type="ARBA" id="ARBA00023136"/>
    </source>
</evidence>
<dbReference type="GO" id="GO:0005783">
    <property type="term" value="C:endoplasmic reticulum"/>
    <property type="evidence" value="ECO:0007669"/>
    <property type="project" value="TreeGrafter"/>
</dbReference>
<dbReference type="GO" id="GO:0006612">
    <property type="term" value="P:protein targeting to membrane"/>
    <property type="evidence" value="ECO:0007669"/>
    <property type="project" value="TreeGrafter"/>
</dbReference>
<dbReference type="Pfam" id="PF01529">
    <property type="entry name" value="DHHC"/>
    <property type="match status" value="1"/>
</dbReference>
<reference evidence="10 11" key="1">
    <citation type="submission" date="2017-12" db="EMBL/GenBank/DDBJ databases">
        <title>Sequencing, de novo assembly and annotation of complete genome of a new Thraustochytrid species, strain FCC1311.</title>
        <authorList>
            <person name="Sedici K."/>
            <person name="Godart F."/>
            <person name="Aiese Cigliano R."/>
            <person name="Sanseverino W."/>
            <person name="Barakat M."/>
            <person name="Ortet P."/>
            <person name="Marechal E."/>
            <person name="Cagnac O."/>
            <person name="Amato A."/>
        </authorList>
    </citation>
    <scope>NUCLEOTIDE SEQUENCE [LARGE SCALE GENOMIC DNA]</scope>
</reference>
<keyword evidence="4 7" id="KW-1133">Transmembrane helix</keyword>
<comment type="subcellular location">
    <subcellularLocation>
        <location evidence="1">Membrane</location>
        <topology evidence="1">Multi-pass membrane protein</topology>
    </subcellularLocation>
</comment>
<dbReference type="InterPro" id="IPR001594">
    <property type="entry name" value="Palmitoyltrfase_DHHC"/>
</dbReference>
<keyword evidence="11" id="KW-1185">Reference proteome</keyword>
<dbReference type="PANTHER" id="PTHR22883">
    <property type="entry name" value="ZINC FINGER DHHC DOMAIN CONTAINING PROTEIN"/>
    <property type="match status" value="1"/>
</dbReference>
<dbReference type="PANTHER" id="PTHR22883:SF405">
    <property type="entry name" value="PALMITOYLTRANSFERASE"/>
    <property type="match status" value="1"/>
</dbReference>
<evidence type="ECO:0000256" key="4">
    <source>
        <dbReference type="ARBA" id="ARBA00022989"/>
    </source>
</evidence>
<evidence type="ECO:0000259" key="9">
    <source>
        <dbReference type="Pfam" id="PF01529"/>
    </source>
</evidence>
<keyword evidence="3 7" id="KW-0812">Transmembrane</keyword>
<dbReference type="InterPro" id="IPR039859">
    <property type="entry name" value="PFA4/ZDH16/20/ERF2-like"/>
</dbReference>
<dbReference type="InParanoid" id="A0A2R5GQQ6"/>
<feature type="transmembrane region" description="Helical" evidence="7">
    <location>
        <begin position="242"/>
        <end position="261"/>
    </location>
</feature>
<evidence type="ECO:0000313" key="10">
    <source>
        <dbReference type="EMBL" id="GBG33216.1"/>
    </source>
</evidence>
<comment type="domain">
    <text evidence="7">The DHHC domain is required for palmitoyltransferase activity.</text>
</comment>
<feature type="compositionally biased region" description="Basic and acidic residues" evidence="8">
    <location>
        <begin position="46"/>
        <end position="67"/>
    </location>
</feature>
<dbReference type="AlphaFoldDB" id="A0A2R5GQQ6"/>
<comment type="catalytic activity">
    <reaction evidence="7">
        <text>L-cysteinyl-[protein] + hexadecanoyl-CoA = S-hexadecanoyl-L-cysteinyl-[protein] + CoA</text>
        <dbReference type="Rhea" id="RHEA:36683"/>
        <dbReference type="Rhea" id="RHEA-COMP:10131"/>
        <dbReference type="Rhea" id="RHEA-COMP:11032"/>
        <dbReference type="ChEBI" id="CHEBI:29950"/>
        <dbReference type="ChEBI" id="CHEBI:57287"/>
        <dbReference type="ChEBI" id="CHEBI:57379"/>
        <dbReference type="ChEBI" id="CHEBI:74151"/>
        <dbReference type="EC" id="2.3.1.225"/>
    </reaction>
</comment>
<feature type="compositionally biased region" description="Basic and acidic residues" evidence="8">
    <location>
        <begin position="98"/>
        <end position="115"/>
    </location>
</feature>
<feature type="transmembrane region" description="Helical" evidence="7">
    <location>
        <begin position="399"/>
        <end position="423"/>
    </location>
</feature>
<comment type="similarity">
    <text evidence="7">Belongs to the DHHC palmitoyltransferase family.</text>
</comment>
<feature type="region of interest" description="Disordered" evidence="8">
    <location>
        <begin position="97"/>
        <end position="141"/>
    </location>
</feature>
<dbReference type="Proteomes" id="UP000241890">
    <property type="component" value="Unassembled WGS sequence"/>
</dbReference>
<proteinExistence type="inferred from homology"/>
<accession>A0A2R5GQQ6</accession>
<feature type="transmembrane region" description="Helical" evidence="7">
    <location>
        <begin position="443"/>
        <end position="465"/>
    </location>
</feature>
<dbReference type="PROSITE" id="PS50216">
    <property type="entry name" value="DHHC"/>
    <property type="match status" value="1"/>
</dbReference>
<comment type="caution">
    <text evidence="10">The sequence shown here is derived from an EMBL/GenBank/DDBJ whole genome shotgun (WGS) entry which is preliminary data.</text>
</comment>
<feature type="domain" description="Palmitoyltransferase DHHC" evidence="9">
    <location>
        <begin position="355"/>
        <end position="485"/>
    </location>
</feature>
<feature type="compositionally biased region" description="Low complexity" evidence="8">
    <location>
        <begin position="25"/>
        <end position="45"/>
    </location>
</feature>
<protein>
    <recommendedName>
        <fullName evidence="7">Palmitoyltransferase</fullName>
        <ecNumber evidence="7">2.3.1.225</ecNumber>
    </recommendedName>
</protein>
<evidence type="ECO:0000256" key="1">
    <source>
        <dbReference type="ARBA" id="ARBA00004141"/>
    </source>
</evidence>
<evidence type="ECO:0000313" key="11">
    <source>
        <dbReference type="Proteomes" id="UP000241890"/>
    </source>
</evidence>
<dbReference type="GO" id="GO:0005794">
    <property type="term" value="C:Golgi apparatus"/>
    <property type="evidence" value="ECO:0007669"/>
    <property type="project" value="TreeGrafter"/>
</dbReference>
<evidence type="ECO:0000256" key="8">
    <source>
        <dbReference type="SAM" id="MobiDB-lite"/>
    </source>
</evidence>
<keyword evidence="5 7" id="KW-0472">Membrane</keyword>
<feature type="transmembrane region" description="Helical" evidence="7">
    <location>
        <begin position="212"/>
        <end position="236"/>
    </location>
</feature>
<organism evidence="10 11">
    <name type="scientific">Hondaea fermentalgiana</name>
    <dbReference type="NCBI Taxonomy" id="2315210"/>
    <lineage>
        <taxon>Eukaryota</taxon>
        <taxon>Sar</taxon>
        <taxon>Stramenopiles</taxon>
        <taxon>Bigyra</taxon>
        <taxon>Labyrinthulomycetes</taxon>
        <taxon>Thraustochytrida</taxon>
        <taxon>Thraustochytriidae</taxon>
        <taxon>Hondaea</taxon>
    </lineage>
</organism>
<dbReference type="GO" id="GO:0019706">
    <property type="term" value="F:protein-cysteine S-palmitoyltransferase activity"/>
    <property type="evidence" value="ECO:0007669"/>
    <property type="project" value="UniProtKB-EC"/>
</dbReference>
<dbReference type="OrthoDB" id="9909019at2759"/>
<sequence>MGNLMLPARPAGDEASSDGNGLGGQPRRPQQREQQAPRLQQQQKQEQQERERERERQGSLRKRQVEHGEDEVSGYNPQTREEVTLADLVASDVAASEASREKFLDVSHDGDRAEDSESALGRVPDTTTLAGAASSGGPEPMQDNVPSAWFGLWRPRCCCSSGSSINEKNNHRRDPCCVCPGCCSSGDSESGENDVDDDDECCAKARCCGRDLCGVLCSSIAWFTLIFCSAMVVFYLRNLSPAVLGPYVLLVSMAMVSHLMASLSDPGYVPRDSGVEKWEELSTDVRVGMRKRLEARRDLIIAENRAGRQGEREVRLPDGTTKKVKVDLPARAVVSDAEITYKCERAVEKFRRKVRYCSACRIFKPASAHHCRTCGRCIERLDHHCPWIAGCVGERNLRYFLLFLFYVFVSSLYSIVLFIYRSYRVVYHEPVLPRRPGEPPVSPWGVLGCIFAVLLCGFFCAFVVAMSCEQYEAVTTGIPGIDAMQQVGVDEELSLYRGLQKYACHGRGCSPLWLLPIPLRDLHRSDKDTARERLKKDD</sequence>
<keyword evidence="6 7" id="KW-0012">Acyltransferase</keyword>
<dbReference type="EC" id="2.3.1.225" evidence="7"/>
<evidence type="ECO:0000256" key="7">
    <source>
        <dbReference type="RuleBase" id="RU079119"/>
    </source>
</evidence>
<keyword evidence="2 7" id="KW-0808">Transferase</keyword>
<dbReference type="GO" id="GO:0016020">
    <property type="term" value="C:membrane"/>
    <property type="evidence" value="ECO:0007669"/>
    <property type="project" value="UniProtKB-SubCell"/>
</dbReference>
<evidence type="ECO:0000256" key="6">
    <source>
        <dbReference type="ARBA" id="ARBA00023315"/>
    </source>
</evidence>
<dbReference type="EMBL" id="BEYU01000147">
    <property type="protein sequence ID" value="GBG33216.1"/>
    <property type="molecule type" value="Genomic_DNA"/>
</dbReference>
<gene>
    <name evidence="10" type="ORF">FCC1311_094402</name>
</gene>
<evidence type="ECO:0000256" key="3">
    <source>
        <dbReference type="ARBA" id="ARBA00022692"/>
    </source>
</evidence>
<feature type="region of interest" description="Disordered" evidence="8">
    <location>
        <begin position="1"/>
        <end position="80"/>
    </location>
</feature>
<name>A0A2R5GQQ6_9STRA</name>
<evidence type="ECO:0000256" key="2">
    <source>
        <dbReference type="ARBA" id="ARBA00022679"/>
    </source>
</evidence>